<sequence length="255" mass="29063">MKILILLLSIVFIFYSCTNNNVAEDSDGNKVTTTYTKKVNLPVNPCDYISRETVTSYFDVKSTDLELNEDFTDPHSKYAKCGFKWKKNNFEELSKVHQDAMMSYMMKSAKKDQGPKPKLSDITKLESPYAKLMVGEFKAYEDFQKAVKRFDLLHKVPSKNDIEALNKSIDEELDKQDLKAETKKQGKSVVGGIAESLKFTKVEGVGDRAYYDHLDRALNVRFGIYTFSVGIDSDLSFDENIEIAKKVALNVWNNL</sequence>
<dbReference type="AlphaFoldDB" id="A0A2I0QZH8"/>
<evidence type="ECO:0000313" key="2">
    <source>
        <dbReference type="EMBL" id="PKR79745.1"/>
    </source>
</evidence>
<name>A0A2I0QZH8_9FLAO</name>
<feature type="chain" id="PRO_5014148686" evidence="1">
    <location>
        <begin position="24"/>
        <end position="255"/>
    </location>
</feature>
<gene>
    <name evidence="2" type="ORF">CW751_13550</name>
</gene>
<dbReference type="EMBL" id="PJNI01000019">
    <property type="protein sequence ID" value="PKR79745.1"/>
    <property type="molecule type" value="Genomic_DNA"/>
</dbReference>
<dbReference type="RefSeq" id="WP_101335571.1">
    <property type="nucleotide sequence ID" value="NZ_PJNI01000019.1"/>
</dbReference>
<keyword evidence="3" id="KW-1185">Reference proteome</keyword>
<evidence type="ECO:0000313" key="3">
    <source>
        <dbReference type="Proteomes" id="UP000236654"/>
    </source>
</evidence>
<comment type="caution">
    <text evidence="2">The sequence shown here is derived from an EMBL/GenBank/DDBJ whole genome shotgun (WGS) entry which is preliminary data.</text>
</comment>
<accession>A0A2I0QZH8</accession>
<protein>
    <submittedName>
        <fullName evidence="2">Uncharacterized protein</fullName>
    </submittedName>
</protein>
<keyword evidence="1" id="KW-0732">Signal</keyword>
<feature type="signal peptide" evidence="1">
    <location>
        <begin position="1"/>
        <end position="23"/>
    </location>
</feature>
<dbReference type="OrthoDB" id="1467488at2"/>
<dbReference type="Proteomes" id="UP000236654">
    <property type="component" value="Unassembled WGS sequence"/>
</dbReference>
<reference evidence="2 3" key="1">
    <citation type="submission" date="2017-12" db="EMBL/GenBank/DDBJ databases">
        <title>The draft genome sequence of Brumimicrobium saltpan LHR20.</title>
        <authorList>
            <person name="Do Z.-J."/>
            <person name="Luo H.-R."/>
        </authorList>
    </citation>
    <scope>NUCLEOTIDE SEQUENCE [LARGE SCALE GENOMIC DNA]</scope>
    <source>
        <strain evidence="2 3">LHR20</strain>
    </source>
</reference>
<organism evidence="2 3">
    <name type="scientific">Brumimicrobium salinarum</name>
    <dbReference type="NCBI Taxonomy" id="2058658"/>
    <lineage>
        <taxon>Bacteria</taxon>
        <taxon>Pseudomonadati</taxon>
        <taxon>Bacteroidota</taxon>
        <taxon>Flavobacteriia</taxon>
        <taxon>Flavobacteriales</taxon>
        <taxon>Crocinitomicaceae</taxon>
        <taxon>Brumimicrobium</taxon>
    </lineage>
</organism>
<evidence type="ECO:0000256" key="1">
    <source>
        <dbReference type="SAM" id="SignalP"/>
    </source>
</evidence>
<dbReference type="PROSITE" id="PS51257">
    <property type="entry name" value="PROKAR_LIPOPROTEIN"/>
    <property type="match status" value="1"/>
</dbReference>
<proteinExistence type="predicted"/>